<gene>
    <name evidence="1" type="ORF">R3W88_011673</name>
</gene>
<organism evidence="1 2">
    <name type="scientific">Solanum pinnatisectum</name>
    <name type="common">tansyleaf nightshade</name>
    <dbReference type="NCBI Taxonomy" id="50273"/>
    <lineage>
        <taxon>Eukaryota</taxon>
        <taxon>Viridiplantae</taxon>
        <taxon>Streptophyta</taxon>
        <taxon>Embryophyta</taxon>
        <taxon>Tracheophyta</taxon>
        <taxon>Spermatophyta</taxon>
        <taxon>Magnoliopsida</taxon>
        <taxon>eudicotyledons</taxon>
        <taxon>Gunneridae</taxon>
        <taxon>Pentapetalae</taxon>
        <taxon>asterids</taxon>
        <taxon>lamiids</taxon>
        <taxon>Solanales</taxon>
        <taxon>Solanaceae</taxon>
        <taxon>Solanoideae</taxon>
        <taxon>Solaneae</taxon>
        <taxon>Solanum</taxon>
    </lineage>
</organism>
<name>A0AAV9L982_9SOLN</name>
<dbReference type="AlphaFoldDB" id="A0AAV9L982"/>
<proteinExistence type="predicted"/>
<dbReference type="Proteomes" id="UP001311915">
    <property type="component" value="Unassembled WGS sequence"/>
</dbReference>
<keyword evidence="2" id="KW-1185">Reference proteome</keyword>
<protein>
    <submittedName>
        <fullName evidence="1">Uncharacterized protein</fullName>
    </submittedName>
</protein>
<dbReference type="EMBL" id="JAWPEI010000007">
    <property type="protein sequence ID" value="KAK4721440.1"/>
    <property type="molecule type" value="Genomic_DNA"/>
</dbReference>
<reference evidence="1 2" key="1">
    <citation type="submission" date="2023-10" db="EMBL/GenBank/DDBJ databases">
        <title>Genome-Wide Identification Analysis in wild type Solanum Pinnatisectum Reveals Some Genes Defensing Phytophthora Infestans.</title>
        <authorList>
            <person name="Sun C."/>
        </authorList>
    </citation>
    <scope>NUCLEOTIDE SEQUENCE [LARGE SCALE GENOMIC DNA]</scope>
    <source>
        <strain evidence="1">LQN</strain>
        <tissue evidence="1">Leaf</tissue>
    </source>
</reference>
<evidence type="ECO:0000313" key="1">
    <source>
        <dbReference type="EMBL" id="KAK4721440.1"/>
    </source>
</evidence>
<comment type="caution">
    <text evidence="1">The sequence shown here is derived from an EMBL/GenBank/DDBJ whole genome shotgun (WGS) entry which is preliminary data.</text>
</comment>
<evidence type="ECO:0000313" key="2">
    <source>
        <dbReference type="Proteomes" id="UP001311915"/>
    </source>
</evidence>
<sequence length="257" mass="30015">MTYSRLSELDTTRDNWLVRRGNEMINLDMVLINEKVIKTHVNFPMDNINSLIQKIATINIPMEEAMFVNRMTVSELLDSDWSYNIEECMVTRRAQITEIDTFFDWYYICYNGGKTTLDLFNGQPSQTEALCSKEFVFKLKLSKYNLKEGLENYTVTKIYLPDEQLELQHRINKDKKFNNEYAFYSIGKTQNGRYATTTCPECRSSHTYTSKENAGEGEGTSSSNIRVNARKLKKRRKFLIDERYSDEATNKNVNLKA</sequence>
<accession>A0AAV9L982</accession>